<reference evidence="3" key="2">
    <citation type="submission" date="2025-08" db="UniProtKB">
        <authorList>
            <consortium name="RefSeq"/>
        </authorList>
    </citation>
    <scope>IDENTIFICATION</scope>
    <source>
        <strain evidence="3">S238N-H82</strain>
        <tissue evidence="3">Testes</tissue>
    </source>
</reference>
<dbReference type="GeneID" id="118429452"/>
<organism evidence="2 3">
    <name type="scientific">Branchiostoma floridae</name>
    <name type="common">Florida lancelet</name>
    <name type="synonym">Amphioxus</name>
    <dbReference type="NCBI Taxonomy" id="7739"/>
    <lineage>
        <taxon>Eukaryota</taxon>
        <taxon>Metazoa</taxon>
        <taxon>Chordata</taxon>
        <taxon>Cephalochordata</taxon>
        <taxon>Leptocardii</taxon>
        <taxon>Amphioxiformes</taxon>
        <taxon>Branchiostomatidae</taxon>
        <taxon>Branchiostoma</taxon>
    </lineage>
</organism>
<feature type="compositionally biased region" description="Low complexity" evidence="1">
    <location>
        <begin position="28"/>
        <end position="38"/>
    </location>
</feature>
<dbReference type="OMA" id="IYPTCHI"/>
<dbReference type="SUPFAM" id="SSF50353">
    <property type="entry name" value="Cytokine"/>
    <property type="match status" value="1"/>
</dbReference>
<feature type="compositionally biased region" description="Pro residues" evidence="1">
    <location>
        <begin position="39"/>
        <end position="71"/>
    </location>
</feature>
<dbReference type="CDD" id="cd23312">
    <property type="entry name" value="beta-trefoil_FGF_RP1"/>
    <property type="match status" value="1"/>
</dbReference>
<proteinExistence type="predicted"/>
<evidence type="ECO:0000256" key="1">
    <source>
        <dbReference type="SAM" id="MobiDB-lite"/>
    </source>
</evidence>
<evidence type="ECO:0000313" key="2">
    <source>
        <dbReference type="Proteomes" id="UP000001554"/>
    </source>
</evidence>
<dbReference type="Proteomes" id="UP000001554">
    <property type="component" value="Chromosome 13"/>
</dbReference>
<sequence length="319" mass="32872">MSNCQEILTEQQEIVKPEIEIGTAMSKAPAYPTQAPPQGYAPPPGAPGYAPPAQPMQPPPYAAAGPPPPYNPHQWGPPGAAQPPQGAPPPQAPPGGYGYAPPGQTNVYIQPAAVPQVIMVTPAQKPGGPSMGYKATAAAGSALGGLVSLTGKGLNALAKGVEREINHAVDGSKVSHTLALFSTGNVLQLYSKVTQRALRVMPNGAVDALGGQEPGAQFIVTNCGSNQVILRNCANPAFHLAVVGGITTGTGNGTDKSSIFRLSETVSKFVTLESVLCRDHHVGIAQNGMVTAPGMTKKGPPAMFSVRLVYSPFGQVQRH</sequence>
<keyword evidence="2" id="KW-1185">Reference proteome</keyword>
<name>A0A9J7M7X3_BRAFL</name>
<dbReference type="RefSeq" id="XP_035695828.1">
    <property type="nucleotide sequence ID" value="XM_035839935.1"/>
</dbReference>
<evidence type="ECO:0000313" key="3">
    <source>
        <dbReference type="RefSeq" id="XP_035695828.1"/>
    </source>
</evidence>
<dbReference type="InterPro" id="IPR008996">
    <property type="entry name" value="IL1/FGF"/>
</dbReference>
<dbReference type="OrthoDB" id="10053411at2759"/>
<protein>
    <submittedName>
        <fullName evidence="3">MHC class II regulatory factor RFX1-like isoform X1</fullName>
    </submittedName>
</protein>
<dbReference type="AlphaFoldDB" id="A0A9J7M7X3"/>
<dbReference type="KEGG" id="bfo:118429452"/>
<dbReference type="Gene3D" id="2.80.10.50">
    <property type="match status" value="1"/>
</dbReference>
<accession>A0A9J7M7X3</accession>
<reference evidence="2" key="1">
    <citation type="journal article" date="2020" name="Nat. Ecol. Evol.">
        <title>Deeply conserved synteny resolves early events in vertebrate evolution.</title>
        <authorList>
            <person name="Simakov O."/>
            <person name="Marletaz F."/>
            <person name="Yue J.X."/>
            <person name="O'Connell B."/>
            <person name="Jenkins J."/>
            <person name="Brandt A."/>
            <person name="Calef R."/>
            <person name="Tung C.H."/>
            <person name="Huang T.K."/>
            <person name="Schmutz J."/>
            <person name="Satoh N."/>
            <person name="Yu J.K."/>
            <person name="Putnam N.H."/>
            <person name="Green R.E."/>
            <person name="Rokhsar D.S."/>
        </authorList>
    </citation>
    <scope>NUCLEOTIDE SEQUENCE [LARGE SCALE GENOMIC DNA]</scope>
    <source>
        <strain evidence="2">S238N-H82</strain>
    </source>
</reference>
<gene>
    <name evidence="3" type="primary">LOC118429452</name>
</gene>
<feature type="region of interest" description="Disordered" evidence="1">
    <location>
        <begin position="25"/>
        <end position="102"/>
    </location>
</feature>